<protein>
    <submittedName>
        <fullName evidence="1">DUF2478 domain-containing protein</fullName>
    </submittedName>
</protein>
<dbReference type="InterPro" id="IPR018912">
    <property type="entry name" value="DUF2478"/>
</dbReference>
<comment type="caution">
    <text evidence="1">The sequence shown here is derived from an EMBL/GenBank/DDBJ whole genome shotgun (WGS) entry which is preliminary data.</text>
</comment>
<name>A0ABT2ZTU1_9RHOB</name>
<organism evidence="1 2">
    <name type="scientific">Albidovulum litorale</name>
    <dbReference type="NCBI Taxonomy" id="2984134"/>
    <lineage>
        <taxon>Bacteria</taxon>
        <taxon>Pseudomonadati</taxon>
        <taxon>Pseudomonadota</taxon>
        <taxon>Alphaproteobacteria</taxon>
        <taxon>Rhodobacterales</taxon>
        <taxon>Paracoccaceae</taxon>
        <taxon>Albidovulum</taxon>
    </lineage>
</organism>
<accession>A0ABT2ZTU1</accession>
<gene>
    <name evidence="1" type="ORF">OEZ71_19185</name>
</gene>
<evidence type="ECO:0000313" key="1">
    <source>
        <dbReference type="EMBL" id="MCV2874428.1"/>
    </source>
</evidence>
<keyword evidence="2" id="KW-1185">Reference proteome</keyword>
<sequence>MRLAYITAADKGLTDRVLAGAADLLARRGFRLTGVVQTNIERPQRFHCDMDLRILPDGPTIGITQNLGQNARGCRLDPGALESAVADVSARLSSGADLLILNKFGKHEAEGRGFRPVIAEALAMGLPVILGVNALNLDAFQTFTEGLAEELPADPVAVADWCAMSLAEAA</sequence>
<dbReference type="RefSeq" id="WP_263741703.1">
    <property type="nucleotide sequence ID" value="NZ_JAOWKZ010000005.1"/>
</dbReference>
<dbReference type="EMBL" id="JAOWKZ010000005">
    <property type="protein sequence ID" value="MCV2874428.1"/>
    <property type="molecule type" value="Genomic_DNA"/>
</dbReference>
<dbReference type="Proteomes" id="UP001652564">
    <property type="component" value="Unassembled WGS sequence"/>
</dbReference>
<dbReference type="Pfam" id="PF10649">
    <property type="entry name" value="DUF2478"/>
    <property type="match status" value="1"/>
</dbReference>
<reference evidence="1 2" key="1">
    <citation type="submission" date="2022-10" db="EMBL/GenBank/DDBJ databases">
        <title>Defluviimonas sp. nov., isolated from ocean surface sediments.</title>
        <authorList>
            <person name="He W."/>
            <person name="Wang L."/>
            <person name="Zhang D.-F."/>
        </authorList>
    </citation>
    <scope>NUCLEOTIDE SEQUENCE [LARGE SCALE GENOMIC DNA]</scope>
    <source>
        <strain evidence="1 2">WL0050</strain>
    </source>
</reference>
<proteinExistence type="predicted"/>
<evidence type="ECO:0000313" key="2">
    <source>
        <dbReference type="Proteomes" id="UP001652564"/>
    </source>
</evidence>